<dbReference type="Gene3D" id="3.80.30.10">
    <property type="entry name" value="pyruvate-formate lyase- activating enzyme"/>
    <property type="match status" value="1"/>
</dbReference>
<reference evidence="8" key="1">
    <citation type="submission" date="2016-10" db="EMBL/GenBank/DDBJ databases">
        <authorList>
            <person name="Varghese N."/>
            <person name="Submissions S."/>
        </authorList>
    </citation>
    <scope>NUCLEOTIDE SEQUENCE [LARGE SCALE GENOMIC DNA]</scope>
    <source>
        <strain evidence="8">DSM 17038</strain>
    </source>
</reference>
<dbReference type="AlphaFoldDB" id="A0A1I2TE75"/>
<keyword evidence="2" id="KW-0004">4Fe-4S</keyword>
<dbReference type="SUPFAM" id="SSF102114">
    <property type="entry name" value="Radical SAM enzymes"/>
    <property type="match status" value="1"/>
</dbReference>
<keyword evidence="3" id="KW-0949">S-adenosyl-L-methionine</keyword>
<dbReference type="GO" id="GO:0051539">
    <property type="term" value="F:4 iron, 4 sulfur cluster binding"/>
    <property type="evidence" value="ECO:0007669"/>
    <property type="project" value="UniProtKB-KW"/>
</dbReference>
<dbReference type="STRING" id="341036.SAMN05660649_02200"/>
<evidence type="ECO:0000313" key="8">
    <source>
        <dbReference type="Proteomes" id="UP000199337"/>
    </source>
</evidence>
<keyword evidence="6" id="KW-0411">Iron-sulfur</keyword>
<evidence type="ECO:0000256" key="3">
    <source>
        <dbReference type="ARBA" id="ARBA00022691"/>
    </source>
</evidence>
<keyword evidence="7" id="KW-0670">Pyruvate</keyword>
<evidence type="ECO:0000256" key="4">
    <source>
        <dbReference type="ARBA" id="ARBA00022723"/>
    </source>
</evidence>
<proteinExistence type="predicted"/>
<evidence type="ECO:0000313" key="7">
    <source>
        <dbReference type="EMBL" id="SFG63128.1"/>
    </source>
</evidence>
<dbReference type="EMBL" id="FOOX01000007">
    <property type="protein sequence ID" value="SFG63128.1"/>
    <property type="molecule type" value="Genomic_DNA"/>
</dbReference>
<evidence type="ECO:0000256" key="2">
    <source>
        <dbReference type="ARBA" id="ARBA00022485"/>
    </source>
</evidence>
<dbReference type="InterPro" id="IPR058240">
    <property type="entry name" value="rSAM_sf"/>
</dbReference>
<dbReference type="GO" id="GO:0016829">
    <property type="term" value="F:lyase activity"/>
    <property type="evidence" value="ECO:0007669"/>
    <property type="project" value="UniProtKB-KW"/>
</dbReference>
<dbReference type="GO" id="GO:0046872">
    <property type="term" value="F:metal ion binding"/>
    <property type="evidence" value="ECO:0007669"/>
    <property type="project" value="UniProtKB-KW"/>
</dbReference>
<evidence type="ECO:0000256" key="1">
    <source>
        <dbReference type="ARBA" id="ARBA00001966"/>
    </source>
</evidence>
<keyword evidence="8" id="KW-1185">Reference proteome</keyword>
<dbReference type="Proteomes" id="UP000199337">
    <property type="component" value="Unassembled WGS sequence"/>
</dbReference>
<dbReference type="InterPro" id="IPR034457">
    <property type="entry name" value="Organic_radical-activating"/>
</dbReference>
<keyword evidence="7" id="KW-0456">Lyase</keyword>
<evidence type="ECO:0000256" key="6">
    <source>
        <dbReference type="ARBA" id="ARBA00023014"/>
    </source>
</evidence>
<dbReference type="PANTHER" id="PTHR30352:SF4">
    <property type="entry name" value="PYRUVATE FORMATE-LYASE 2-ACTIVATING ENZYME"/>
    <property type="match status" value="1"/>
</dbReference>
<sequence>MLAQPVFSEALLDVAKQNGLDVALDTSGFGDGDLLQRLARKADHILYDLKAMQDEAHQAYTGVSNRLILSNLRQLAAAGLQRKVIIRLPLISGVNDGDGNISAVGQLMREFSLTAATLLPYHGLGLSKSRGIGREQEIFAPPSSERLEQIAQLLHGYGVTVRVRE</sequence>
<keyword evidence="5" id="KW-0408">Iron</keyword>
<protein>
    <submittedName>
        <fullName evidence="7">Pyruvate formate lyase activating enzyme</fullName>
    </submittedName>
</protein>
<accession>A0A1I2TE75</accession>
<evidence type="ECO:0000256" key="5">
    <source>
        <dbReference type="ARBA" id="ARBA00023004"/>
    </source>
</evidence>
<gene>
    <name evidence="7" type="ORF">SAMN05660649_02200</name>
</gene>
<dbReference type="PANTHER" id="PTHR30352">
    <property type="entry name" value="PYRUVATE FORMATE-LYASE-ACTIVATING ENZYME"/>
    <property type="match status" value="1"/>
</dbReference>
<name>A0A1I2TE75_9FIRM</name>
<organism evidence="7 8">
    <name type="scientific">Desulfotruncus arcticus DSM 17038</name>
    <dbReference type="NCBI Taxonomy" id="1121424"/>
    <lineage>
        <taxon>Bacteria</taxon>
        <taxon>Bacillati</taxon>
        <taxon>Bacillota</taxon>
        <taxon>Clostridia</taxon>
        <taxon>Eubacteriales</taxon>
        <taxon>Desulfallaceae</taxon>
        <taxon>Desulfotruncus</taxon>
    </lineage>
</organism>
<keyword evidence="4" id="KW-0479">Metal-binding</keyword>
<comment type="cofactor">
    <cofactor evidence="1">
        <name>[4Fe-4S] cluster</name>
        <dbReference type="ChEBI" id="CHEBI:49883"/>
    </cofactor>
</comment>